<feature type="compositionally biased region" description="Low complexity" evidence="1">
    <location>
        <begin position="47"/>
        <end position="114"/>
    </location>
</feature>
<accession>A0ABY5C2S6</accession>
<evidence type="ECO:0000256" key="1">
    <source>
        <dbReference type="SAM" id="MobiDB-lite"/>
    </source>
</evidence>
<protein>
    <recommendedName>
        <fullName evidence="5">Lipoprotein</fullName>
    </recommendedName>
</protein>
<evidence type="ECO:0000313" key="4">
    <source>
        <dbReference type="Proteomes" id="UP001056093"/>
    </source>
</evidence>
<gene>
    <name evidence="3" type="ORF">M3M36_06245</name>
</gene>
<dbReference type="RefSeq" id="WP_252773720.1">
    <property type="nucleotide sequence ID" value="NZ_CP097122.1"/>
</dbReference>
<evidence type="ECO:0008006" key="5">
    <source>
        <dbReference type="Google" id="ProtNLM"/>
    </source>
</evidence>
<feature type="region of interest" description="Disordered" evidence="1">
    <location>
        <begin position="41"/>
        <end position="114"/>
    </location>
</feature>
<reference evidence="3" key="1">
    <citation type="submission" date="2022-05" db="EMBL/GenBank/DDBJ databases">
        <authorList>
            <person name="Oliphant S.A."/>
            <person name="Watson-Haigh N.S."/>
            <person name="Sumby K.M."/>
            <person name="Gardner J.M."/>
            <person name="Jiranek V."/>
        </authorList>
    </citation>
    <scope>NUCLEOTIDE SEQUENCE</scope>
    <source>
        <strain evidence="3">KI3_B9</strain>
    </source>
</reference>
<dbReference type="EMBL" id="CP097122">
    <property type="protein sequence ID" value="USS91908.1"/>
    <property type="molecule type" value="Genomic_DNA"/>
</dbReference>
<dbReference type="Proteomes" id="UP001056093">
    <property type="component" value="Chromosome"/>
</dbReference>
<organism evidence="3 4">
    <name type="scientific">Fructobacillus americanaquae</name>
    <dbReference type="NCBI Taxonomy" id="2940302"/>
    <lineage>
        <taxon>Bacteria</taxon>
        <taxon>Bacillati</taxon>
        <taxon>Bacillota</taxon>
        <taxon>Bacilli</taxon>
        <taxon>Lactobacillales</taxon>
        <taxon>Lactobacillaceae</taxon>
        <taxon>Fructobacillus</taxon>
    </lineage>
</organism>
<keyword evidence="2" id="KW-0732">Signal</keyword>
<proteinExistence type="predicted"/>
<evidence type="ECO:0000313" key="3">
    <source>
        <dbReference type="EMBL" id="USS91908.1"/>
    </source>
</evidence>
<evidence type="ECO:0000256" key="2">
    <source>
        <dbReference type="SAM" id="SignalP"/>
    </source>
</evidence>
<feature type="signal peptide" evidence="2">
    <location>
        <begin position="1"/>
        <end position="29"/>
    </location>
</feature>
<name>A0ABY5C2S6_9LACO</name>
<keyword evidence="4" id="KW-1185">Reference proteome</keyword>
<feature type="chain" id="PRO_5047548057" description="Lipoprotein" evidence="2">
    <location>
        <begin position="30"/>
        <end position="246"/>
    </location>
</feature>
<sequence>MFRKKKILLTTTAVAVVLTLGATTFIVNAVTNPTDQEQGFITKKKSSSAQSFSQKSVASTSQKEQSATSSGSNQSAATTSSNTNKVDANSSASTSSSAGTNPSTNSTSSTATPVVSNTLTQDDFRSSDDLAYRMIALYGLANGDDQWQKLSLMQSKGIILTKMANQSNPTFTAKVVGGTDSDVAYYKYLMNDTSSASQNGTKPMSFSQNNTTDYRASITDVLNYVNSIGGRSVVQKMKFQLVENSN</sequence>